<reference evidence="8 9" key="1">
    <citation type="submission" date="2019-05" db="EMBL/GenBank/DDBJ databases">
        <title>Mikania micrantha, genome provides insights into the molecular mechanism of rapid growth.</title>
        <authorList>
            <person name="Liu B."/>
        </authorList>
    </citation>
    <scope>NUCLEOTIDE SEQUENCE [LARGE SCALE GENOMIC DNA]</scope>
    <source>
        <strain evidence="8">NLD-2019</strain>
        <tissue evidence="8">Leaf</tissue>
    </source>
</reference>
<evidence type="ECO:0000313" key="8">
    <source>
        <dbReference type="EMBL" id="KAD4179376.1"/>
    </source>
</evidence>
<evidence type="ECO:0000256" key="3">
    <source>
        <dbReference type="ARBA" id="ARBA00022692"/>
    </source>
</evidence>
<dbReference type="InterPro" id="IPR037185">
    <property type="entry name" value="EmrE-like"/>
</dbReference>
<organism evidence="8 9">
    <name type="scientific">Mikania micrantha</name>
    <name type="common">bitter vine</name>
    <dbReference type="NCBI Taxonomy" id="192012"/>
    <lineage>
        <taxon>Eukaryota</taxon>
        <taxon>Viridiplantae</taxon>
        <taxon>Streptophyta</taxon>
        <taxon>Embryophyta</taxon>
        <taxon>Tracheophyta</taxon>
        <taxon>Spermatophyta</taxon>
        <taxon>Magnoliopsida</taxon>
        <taxon>eudicotyledons</taxon>
        <taxon>Gunneridae</taxon>
        <taxon>Pentapetalae</taxon>
        <taxon>asterids</taxon>
        <taxon>campanulids</taxon>
        <taxon>Asterales</taxon>
        <taxon>Asteraceae</taxon>
        <taxon>Asteroideae</taxon>
        <taxon>Heliantheae alliance</taxon>
        <taxon>Eupatorieae</taxon>
        <taxon>Mikania</taxon>
    </lineage>
</organism>
<protein>
    <recommendedName>
        <fullName evidence="6">WAT1-related protein</fullName>
    </recommendedName>
</protein>
<dbReference type="PANTHER" id="PTHR31218">
    <property type="entry name" value="WAT1-RELATED PROTEIN"/>
    <property type="match status" value="1"/>
</dbReference>
<dbReference type="OrthoDB" id="1728340at2759"/>
<name>A0A5N6MZ64_9ASTR</name>
<feature type="domain" description="EamA" evidence="7">
    <location>
        <begin position="6"/>
        <end position="147"/>
    </location>
</feature>
<dbReference type="GO" id="GO:0016020">
    <property type="term" value="C:membrane"/>
    <property type="evidence" value="ECO:0007669"/>
    <property type="project" value="UniProtKB-SubCell"/>
</dbReference>
<evidence type="ECO:0000256" key="2">
    <source>
        <dbReference type="ARBA" id="ARBA00007635"/>
    </source>
</evidence>
<gene>
    <name evidence="8" type="ORF">E3N88_27967</name>
</gene>
<dbReference type="InterPro" id="IPR030184">
    <property type="entry name" value="WAT1-related"/>
</dbReference>
<sequence>MQRLKATLMMVAAEVVIAGFTVSYKLAAADGMHMRVLITYRYLFASILIFPLALYLERNERPKLTWTILFQVFLCATFGGPVSQNMYAKSLVLTSATFVAAFTNLIPPFTFIVAVLFRLEKVEIGKIRGKAKVVGTLIGVGGAMLLTFYKGHQLKNVSTHFNLLHYGNRQDGHVTLAHKTSSHDHIFGSILALAYSLFVAFYYMVQSKLSVNYPCHYSNTFLFSVFGFIQSLVYVALTERSQSEWKLNSNIRLFAAIFQSKETKRLSKLTSLGSPKHMNNVPSNTMNALETMAVASRSFSGDIDEGDELHGKSLMGKHKEQEVINEEV</sequence>
<dbReference type="AlphaFoldDB" id="A0A5N6MZ64"/>
<dbReference type="GO" id="GO:0022857">
    <property type="term" value="F:transmembrane transporter activity"/>
    <property type="evidence" value="ECO:0007669"/>
    <property type="project" value="InterPro"/>
</dbReference>
<evidence type="ECO:0000259" key="7">
    <source>
        <dbReference type="Pfam" id="PF00892"/>
    </source>
</evidence>
<dbReference type="SUPFAM" id="SSF103481">
    <property type="entry name" value="Multidrug resistance efflux transporter EmrE"/>
    <property type="match status" value="1"/>
</dbReference>
<keyword evidence="4 6" id="KW-1133">Transmembrane helix</keyword>
<feature type="transmembrane region" description="Helical" evidence="6">
    <location>
        <begin position="64"/>
        <end position="83"/>
    </location>
</feature>
<dbReference type="Pfam" id="PF00892">
    <property type="entry name" value="EamA"/>
    <property type="match status" value="1"/>
</dbReference>
<evidence type="ECO:0000256" key="6">
    <source>
        <dbReference type="RuleBase" id="RU363077"/>
    </source>
</evidence>
<feature type="transmembrane region" description="Helical" evidence="6">
    <location>
        <begin position="186"/>
        <end position="205"/>
    </location>
</feature>
<feature type="transmembrane region" description="Helical" evidence="6">
    <location>
        <begin position="39"/>
        <end position="57"/>
    </location>
</feature>
<keyword evidence="5 6" id="KW-0472">Membrane</keyword>
<feature type="transmembrane region" description="Helical" evidence="6">
    <location>
        <begin position="217"/>
        <end position="237"/>
    </location>
</feature>
<comment type="similarity">
    <text evidence="2 6">Belongs to the drug/metabolite transporter (DMT) superfamily. Plant drug/metabolite exporter (P-DME) (TC 2.A.7.4) family.</text>
</comment>
<dbReference type="Proteomes" id="UP000326396">
    <property type="component" value="Linkage Group LG4"/>
</dbReference>
<dbReference type="InterPro" id="IPR000620">
    <property type="entry name" value="EamA_dom"/>
</dbReference>
<evidence type="ECO:0000313" key="9">
    <source>
        <dbReference type="Proteomes" id="UP000326396"/>
    </source>
</evidence>
<keyword evidence="3 6" id="KW-0812">Transmembrane</keyword>
<feature type="transmembrane region" description="Helical" evidence="6">
    <location>
        <begin position="95"/>
        <end position="119"/>
    </location>
</feature>
<accession>A0A5N6MZ64</accession>
<feature type="transmembrane region" description="Helical" evidence="6">
    <location>
        <begin position="7"/>
        <end position="27"/>
    </location>
</feature>
<comment type="subcellular location">
    <subcellularLocation>
        <location evidence="1 6">Membrane</location>
        <topology evidence="1 6">Multi-pass membrane protein</topology>
    </subcellularLocation>
</comment>
<comment type="caution">
    <text evidence="8">The sequence shown here is derived from an EMBL/GenBank/DDBJ whole genome shotgun (WGS) entry which is preliminary data.</text>
</comment>
<evidence type="ECO:0000256" key="1">
    <source>
        <dbReference type="ARBA" id="ARBA00004141"/>
    </source>
</evidence>
<keyword evidence="9" id="KW-1185">Reference proteome</keyword>
<evidence type="ECO:0000256" key="5">
    <source>
        <dbReference type="ARBA" id="ARBA00023136"/>
    </source>
</evidence>
<dbReference type="EMBL" id="SZYD01000014">
    <property type="protein sequence ID" value="KAD4179376.1"/>
    <property type="molecule type" value="Genomic_DNA"/>
</dbReference>
<proteinExistence type="inferred from homology"/>
<evidence type="ECO:0000256" key="4">
    <source>
        <dbReference type="ARBA" id="ARBA00022989"/>
    </source>
</evidence>